<dbReference type="RefSeq" id="WP_205157949.1">
    <property type="nucleotide sequence ID" value="NZ_JAFEUM010000002.1"/>
</dbReference>
<evidence type="ECO:0000259" key="2">
    <source>
        <dbReference type="Pfam" id="PF13369"/>
    </source>
</evidence>
<dbReference type="Pfam" id="PF13371">
    <property type="entry name" value="TPR_9"/>
    <property type="match status" value="1"/>
</dbReference>
<dbReference type="EMBL" id="JAFEUM010000002">
    <property type="protein sequence ID" value="MBM7036384.1"/>
    <property type="molecule type" value="Genomic_DNA"/>
</dbReference>
<keyword evidence="4" id="KW-1185">Reference proteome</keyword>
<dbReference type="PANTHER" id="PTHR31350">
    <property type="entry name" value="SI:DKEY-261L7.2"/>
    <property type="match status" value="1"/>
</dbReference>
<accession>A0ABS2HH81</accession>
<sequence length="269" mass="30688">MFDLFDDDLDQMELIEGALALNCAVKPSVDKIDVMRQLGELFIEAEMKLAHEPNEKLRFESLLRLFYNEWGFKGDQESYFSSDNVFVDKVLERRQGIPVSLGAVLLFLSNKLGLPVSGVTFPTQFILRVDWPDQETQFINPFDGEYVTRSTLKAWMIGHDGPLAKVTEKDIQASDNPTVVGRWLAVMKSALLREESFTLALRCSDIALTLVPEDPYEIRDRGFIYQQLECHSVAAEDYRFFIEQCPDDPAAKVLKLQVKVFDESPTVLH</sequence>
<organism evidence="3 4">
    <name type="scientific">Vibrio ulleungensis</name>
    <dbReference type="NCBI Taxonomy" id="2807619"/>
    <lineage>
        <taxon>Bacteria</taxon>
        <taxon>Pseudomonadati</taxon>
        <taxon>Pseudomonadota</taxon>
        <taxon>Gammaproteobacteria</taxon>
        <taxon>Vibrionales</taxon>
        <taxon>Vibrionaceae</taxon>
        <taxon>Vibrio</taxon>
    </lineage>
</organism>
<protein>
    <submittedName>
        <fullName evidence="3">SirB1 family protein</fullName>
    </submittedName>
</protein>
<dbReference type="InterPro" id="IPR011990">
    <property type="entry name" value="TPR-like_helical_dom_sf"/>
</dbReference>
<evidence type="ECO:0000313" key="3">
    <source>
        <dbReference type="EMBL" id="MBM7036384.1"/>
    </source>
</evidence>
<comment type="similarity">
    <text evidence="1">Belongs to the UPF0162 family.</text>
</comment>
<name>A0ABS2HH81_9VIBR</name>
<dbReference type="Proteomes" id="UP000809621">
    <property type="component" value="Unassembled WGS sequence"/>
</dbReference>
<reference evidence="3 4" key="1">
    <citation type="submission" date="2021-02" db="EMBL/GenBank/DDBJ databases">
        <authorList>
            <person name="Park J.-S."/>
        </authorList>
    </citation>
    <scope>NUCLEOTIDE SEQUENCE [LARGE SCALE GENOMIC DNA]</scope>
    <source>
        <strain evidence="3 4">188UL20-2</strain>
    </source>
</reference>
<evidence type="ECO:0000313" key="4">
    <source>
        <dbReference type="Proteomes" id="UP000809621"/>
    </source>
</evidence>
<feature type="domain" description="Protein SirB1 N-terminal" evidence="2">
    <location>
        <begin position="34"/>
        <end position="184"/>
    </location>
</feature>
<gene>
    <name evidence="3" type="ORF">JQC93_08145</name>
</gene>
<dbReference type="Pfam" id="PF13369">
    <property type="entry name" value="Transglut_core2"/>
    <property type="match status" value="1"/>
</dbReference>
<proteinExistence type="inferred from homology"/>
<dbReference type="SUPFAM" id="SSF48452">
    <property type="entry name" value="TPR-like"/>
    <property type="match status" value="1"/>
</dbReference>
<evidence type="ECO:0000256" key="1">
    <source>
        <dbReference type="ARBA" id="ARBA00007100"/>
    </source>
</evidence>
<dbReference type="PANTHER" id="PTHR31350:SF21">
    <property type="entry name" value="F-BOX ONLY PROTEIN 21"/>
    <property type="match status" value="1"/>
</dbReference>
<dbReference type="InterPro" id="IPR032698">
    <property type="entry name" value="SirB1_N"/>
</dbReference>
<comment type="caution">
    <text evidence="3">The sequence shown here is derived from an EMBL/GenBank/DDBJ whole genome shotgun (WGS) entry which is preliminary data.</text>
</comment>